<organism evidence="2 3">
    <name type="scientific">Psychrobacter aestuarii</name>
    <dbReference type="NCBI Taxonomy" id="556327"/>
    <lineage>
        <taxon>Bacteria</taxon>
        <taxon>Pseudomonadati</taxon>
        <taxon>Pseudomonadota</taxon>
        <taxon>Gammaproteobacteria</taxon>
        <taxon>Moraxellales</taxon>
        <taxon>Moraxellaceae</taxon>
        <taxon>Psychrobacter</taxon>
    </lineage>
</organism>
<proteinExistence type="predicted"/>
<protein>
    <submittedName>
        <fullName evidence="2">Uncharacterized protein</fullName>
    </submittedName>
</protein>
<name>A0ABP3FBJ3_9GAMM</name>
<evidence type="ECO:0000313" key="3">
    <source>
        <dbReference type="Proteomes" id="UP001501787"/>
    </source>
</evidence>
<feature type="compositionally biased region" description="Low complexity" evidence="1">
    <location>
        <begin position="213"/>
        <end position="223"/>
    </location>
</feature>
<dbReference type="EMBL" id="BAAAFR010000001">
    <property type="protein sequence ID" value="GAA0310858.1"/>
    <property type="molecule type" value="Genomic_DNA"/>
</dbReference>
<comment type="caution">
    <text evidence="2">The sequence shown here is derived from an EMBL/GenBank/DDBJ whole genome shotgun (WGS) entry which is preliminary data.</text>
</comment>
<dbReference type="Proteomes" id="UP001501787">
    <property type="component" value="Unassembled WGS sequence"/>
</dbReference>
<keyword evidence="3" id="KW-1185">Reference proteome</keyword>
<sequence length="285" mass="30956">MYLSSLYKAPTSRTRSPVCRVLLGSTLLALLLAGCGERKPKDTAEIDSSMPMAEDVVQQTNSESPAAVSPTLPITYQVSNLTGEAPQQFKDLAIEAAVLENAPMVWVAADFQVADVLKTSRAIAQATKGFGGYVAGQQLNNVSTYSDSANKQGHNVALVSYYRQATMTLRVPKAQTNAMLAQVQKHVLLLNSQSFDVENRPNTEDAPQDPQATEEAPTAAAAAYDNGSEDASESEQSVRIITHDAQTNSEYSLIELTFRQMEGVYRETTRNTTGLIEAEIPQEKY</sequence>
<gene>
    <name evidence="2" type="ORF">GCM10009129_05220</name>
</gene>
<accession>A0ABP3FBJ3</accession>
<evidence type="ECO:0000256" key="1">
    <source>
        <dbReference type="SAM" id="MobiDB-lite"/>
    </source>
</evidence>
<dbReference type="RefSeq" id="WP_201503969.1">
    <property type="nucleotide sequence ID" value="NZ_BAAAFR010000001.1"/>
</dbReference>
<reference evidence="3" key="1">
    <citation type="journal article" date="2019" name="Int. J. Syst. Evol. Microbiol.">
        <title>The Global Catalogue of Microorganisms (GCM) 10K type strain sequencing project: providing services to taxonomists for standard genome sequencing and annotation.</title>
        <authorList>
            <consortium name="The Broad Institute Genomics Platform"/>
            <consortium name="The Broad Institute Genome Sequencing Center for Infectious Disease"/>
            <person name="Wu L."/>
            <person name="Ma J."/>
        </authorList>
    </citation>
    <scope>NUCLEOTIDE SEQUENCE [LARGE SCALE GENOMIC DNA]</scope>
    <source>
        <strain evidence="3">JCM 16343</strain>
    </source>
</reference>
<evidence type="ECO:0000313" key="2">
    <source>
        <dbReference type="EMBL" id="GAA0310858.1"/>
    </source>
</evidence>
<feature type="region of interest" description="Disordered" evidence="1">
    <location>
        <begin position="197"/>
        <end position="238"/>
    </location>
</feature>